<dbReference type="InterPro" id="IPR003607">
    <property type="entry name" value="HD/PDEase_dom"/>
</dbReference>
<dbReference type="Proteomes" id="UP000243207">
    <property type="component" value="Chromosome I"/>
</dbReference>
<dbReference type="STRING" id="487184.SAMN05216421_2380"/>
<evidence type="ECO:0000313" key="3">
    <source>
        <dbReference type="Proteomes" id="UP000243207"/>
    </source>
</evidence>
<dbReference type="Gene3D" id="1.10.3210.10">
    <property type="entry name" value="Hypothetical protein af1432"/>
    <property type="match status" value="1"/>
</dbReference>
<evidence type="ECO:0000313" key="2">
    <source>
        <dbReference type="EMBL" id="SDS87608.1"/>
    </source>
</evidence>
<evidence type="ECO:0000259" key="1">
    <source>
        <dbReference type="PROSITE" id="PS51832"/>
    </source>
</evidence>
<dbReference type="RefSeq" id="WP_093394957.1">
    <property type="nucleotide sequence ID" value="NZ_LT629736.1"/>
</dbReference>
<dbReference type="CDD" id="cd00077">
    <property type="entry name" value="HDc"/>
    <property type="match status" value="1"/>
</dbReference>
<name>A0A1H1VRM1_9GAMM</name>
<dbReference type="SMART" id="SM00471">
    <property type="entry name" value="HDc"/>
    <property type="match status" value="1"/>
</dbReference>
<dbReference type="PROSITE" id="PS51832">
    <property type="entry name" value="HD_GYP"/>
    <property type="match status" value="1"/>
</dbReference>
<accession>A0A1H1VRM1</accession>
<dbReference type="OrthoDB" id="9802066at2"/>
<dbReference type="InterPro" id="IPR037522">
    <property type="entry name" value="HD_GYP_dom"/>
</dbReference>
<dbReference type="InterPro" id="IPR021812">
    <property type="entry name" value="DUF3391"/>
</dbReference>
<proteinExistence type="predicted"/>
<dbReference type="PANTHER" id="PTHR43155">
    <property type="entry name" value="CYCLIC DI-GMP PHOSPHODIESTERASE PA4108-RELATED"/>
    <property type="match status" value="1"/>
</dbReference>
<feature type="domain" description="HD-GYP" evidence="1">
    <location>
        <begin position="144"/>
        <end position="340"/>
    </location>
</feature>
<keyword evidence="3" id="KW-1185">Reference proteome</keyword>
<dbReference type="PANTHER" id="PTHR43155:SF2">
    <property type="entry name" value="CYCLIC DI-GMP PHOSPHODIESTERASE PA4108"/>
    <property type="match status" value="1"/>
</dbReference>
<dbReference type="InterPro" id="IPR006675">
    <property type="entry name" value="HDIG_dom"/>
</dbReference>
<reference evidence="3" key="1">
    <citation type="submission" date="2016-10" db="EMBL/GenBank/DDBJ databases">
        <authorList>
            <person name="Varghese N."/>
            <person name="Submissions S."/>
        </authorList>
    </citation>
    <scope>NUCLEOTIDE SEQUENCE [LARGE SCALE GENOMIC DNA]</scope>
    <source>
        <strain evidence="3">NRRL B-51270</strain>
    </source>
</reference>
<dbReference type="Pfam" id="PF13487">
    <property type="entry name" value="HD_5"/>
    <property type="match status" value="1"/>
</dbReference>
<dbReference type="GO" id="GO:0008081">
    <property type="term" value="F:phosphoric diester hydrolase activity"/>
    <property type="evidence" value="ECO:0007669"/>
    <property type="project" value="UniProtKB-ARBA"/>
</dbReference>
<dbReference type="AlphaFoldDB" id="A0A1H1VRM1"/>
<organism evidence="2 3">
    <name type="scientific">Halopseudomonas xinjiangensis</name>
    <dbReference type="NCBI Taxonomy" id="487184"/>
    <lineage>
        <taxon>Bacteria</taxon>
        <taxon>Pseudomonadati</taxon>
        <taxon>Pseudomonadota</taxon>
        <taxon>Gammaproteobacteria</taxon>
        <taxon>Pseudomonadales</taxon>
        <taxon>Pseudomonadaceae</taxon>
        <taxon>Halopseudomonas</taxon>
    </lineage>
</organism>
<dbReference type="SUPFAM" id="SSF109604">
    <property type="entry name" value="HD-domain/PDEase-like"/>
    <property type="match status" value="1"/>
</dbReference>
<protein>
    <submittedName>
        <fullName evidence="2">HDIG domain-containing protein</fullName>
    </submittedName>
</protein>
<dbReference type="EMBL" id="LT629736">
    <property type="protein sequence ID" value="SDS87608.1"/>
    <property type="molecule type" value="Genomic_DNA"/>
</dbReference>
<sequence length="422" mass="47398">MVFMMSQSIQQLQTLKVPSSQLQLGMYVSELDCDWLATPFLFQGFMLDDPDDLFALKNLCDYVHVDVVKTRTMTRDLLLTPSVTEPRKPQASYKISSSIETEIANANHSYRESFREIRTMLDRVCRGETLDARRMIAAVRPCLDSIVRNPSALLWLTRIKHVDQYTAEHCLNVGIQAMALGRHMGLGIKHIELLGLCGMMHDVGKMDLDQAILNKPGRLTAEEFAHIKLHPVYGRDELAKDPNMPEEVIRVAYSHHERLDGKGYPCQLPASSLDFYIRAITIVDAYDAITSSRCYSSSHTSAEALKILYNNRGTQFDEKLVVSFIECIGIYPPGSLVEMNTGEVGVVLSVDPMHRLQPKIALVRDENKQPIEQVIVDLAASVSDLDMARYWVSKVLVDGSYGIDLGTFTAANIRLTDTEEVI</sequence>
<dbReference type="Pfam" id="PF11871">
    <property type="entry name" value="DUF3391"/>
    <property type="match status" value="1"/>
</dbReference>
<gene>
    <name evidence="2" type="ORF">SAMN05216421_2380</name>
</gene>
<dbReference type="NCBIfam" id="TIGR00277">
    <property type="entry name" value="HDIG"/>
    <property type="match status" value="1"/>
</dbReference>